<dbReference type="AlphaFoldDB" id="A0A0F6A5Z1"/>
<feature type="chain" id="PRO_5002499482" description="LysM domain-containing protein" evidence="4">
    <location>
        <begin position="22"/>
        <end position="664"/>
    </location>
</feature>
<feature type="transmembrane region" description="Helical" evidence="3">
    <location>
        <begin position="258"/>
        <end position="280"/>
    </location>
</feature>
<feature type="region of interest" description="Disordered" evidence="2">
    <location>
        <begin position="350"/>
        <end position="373"/>
    </location>
</feature>
<evidence type="ECO:0000313" key="6">
    <source>
        <dbReference type="Proteomes" id="UP000033434"/>
    </source>
</evidence>
<dbReference type="EMBL" id="AUXW01000182">
    <property type="protein sequence ID" value="KKE81632.1"/>
    <property type="molecule type" value="Genomic_DNA"/>
</dbReference>
<evidence type="ECO:0000256" key="1">
    <source>
        <dbReference type="SAM" id="Coils"/>
    </source>
</evidence>
<name>A0A0F6A5Z1_9GAMM</name>
<feature type="compositionally biased region" description="Acidic residues" evidence="2">
    <location>
        <begin position="350"/>
        <end position="361"/>
    </location>
</feature>
<dbReference type="NCBIfam" id="TIGR03505">
    <property type="entry name" value="FimV_core"/>
    <property type="match status" value="1"/>
</dbReference>
<organism evidence="5 6">
    <name type="scientific">Pseudoalteromonas luteoviolacea S4054</name>
    <dbReference type="NCBI Taxonomy" id="1129367"/>
    <lineage>
        <taxon>Bacteria</taxon>
        <taxon>Pseudomonadati</taxon>
        <taxon>Pseudomonadota</taxon>
        <taxon>Gammaproteobacteria</taxon>
        <taxon>Alteromonadales</taxon>
        <taxon>Pseudoalteromonadaceae</taxon>
        <taxon>Pseudoalteromonas</taxon>
    </lineage>
</organism>
<reference evidence="5 6" key="1">
    <citation type="journal article" date="2015" name="BMC Genomics">
        <title>Genome mining reveals unlocked bioactive potential of marine Gram-negative bacteria.</title>
        <authorList>
            <person name="Machado H."/>
            <person name="Sonnenschein E.C."/>
            <person name="Melchiorsen J."/>
            <person name="Gram L."/>
        </authorList>
    </citation>
    <scope>NUCLEOTIDE SEQUENCE [LARGE SCALE GENOMIC DNA]</scope>
    <source>
        <strain evidence="5 6">S4054</strain>
    </source>
</reference>
<dbReference type="Proteomes" id="UP000033434">
    <property type="component" value="Unassembled WGS sequence"/>
</dbReference>
<accession>A0A0F6A5Z1</accession>
<feature type="non-terminal residue" evidence="5">
    <location>
        <position position="664"/>
    </location>
</feature>
<dbReference type="InterPro" id="IPR020012">
    <property type="entry name" value="LysM_FimV"/>
</dbReference>
<protein>
    <recommendedName>
        <fullName evidence="7">LysM domain-containing protein</fullName>
    </recommendedName>
</protein>
<keyword evidence="3" id="KW-0812">Transmembrane</keyword>
<feature type="region of interest" description="Disordered" evidence="2">
    <location>
        <begin position="548"/>
        <end position="600"/>
    </location>
</feature>
<sequence>MRGLALFCILALAFITSPAHTQVGTVLKGPKGVDYGLEGRSVGPIRSSDTLWRVAQKIRPDDSVTIYQVMKALYDKNPGAFLDQNLNHMRDGAYLRIPTLAEIRRVNPGIAKQKSDQDDVLWERKKNGTLNQSDIDAAKKRVTQARKVDVEQAQKALTNQLRNLRMEQDSKLLDLQNQFKSSVQNVEDILEENNQLRKQLSSISDELQNVREQLGKDSEIQQQLKVVIDMQSEMIAQQEADKKAEQESSFGNALSNPLVIALLATIPALLIVGLGLMFFLRKRKQAADSNVEEDEFLPQAPVSAAATAGAATAAAADPLDLDMPVTDDISPLDESVQLDDDILPEDDDIVFDSLDDEDDGFETGSSTLDQDELDSLLNDDIVFDDESPAEEASDDIDDFLQQSFDSTDDALDDEVTLDVEESTSDGDDILSADDIDDLFNEVGDEQDDTLDVSDDALAALSEELAEEPAPSVSGDEEFDLDDIDSLIDEAAAEPPKLDEAEGVAENDSILSADDIDDLLDGALDDEELASDDDGFELDDVDGLIDEAQQASEEQQGIDDLISQAEQGNELADDDDIDALLAEAGEEPETDLTGAPEDELDNVDDILAEVSESDLDTELEAEVTESAIEDDLGDIDDLLADVGDEELGTELEAEVTEPAIEDDLG</sequence>
<evidence type="ECO:0008006" key="7">
    <source>
        <dbReference type="Google" id="ProtNLM"/>
    </source>
</evidence>
<evidence type="ECO:0000256" key="2">
    <source>
        <dbReference type="SAM" id="MobiDB-lite"/>
    </source>
</evidence>
<keyword evidence="3" id="KW-1133">Transmembrane helix</keyword>
<feature type="signal peptide" evidence="4">
    <location>
        <begin position="1"/>
        <end position="21"/>
    </location>
</feature>
<proteinExistence type="predicted"/>
<feature type="region of interest" description="Disordered" evidence="2">
    <location>
        <begin position="642"/>
        <end position="664"/>
    </location>
</feature>
<comment type="caution">
    <text evidence="5">The sequence shown here is derived from an EMBL/GenBank/DDBJ whole genome shotgun (WGS) entry which is preliminary data.</text>
</comment>
<evidence type="ECO:0000256" key="4">
    <source>
        <dbReference type="SAM" id="SignalP"/>
    </source>
</evidence>
<gene>
    <name evidence="5" type="ORF">N479_21870</name>
</gene>
<feature type="compositionally biased region" description="Acidic residues" evidence="2">
    <location>
        <begin position="570"/>
        <end position="600"/>
    </location>
</feature>
<keyword evidence="1" id="KW-0175">Coiled coil</keyword>
<feature type="coiled-coil region" evidence="1">
    <location>
        <begin position="147"/>
        <end position="213"/>
    </location>
</feature>
<evidence type="ECO:0000313" key="5">
    <source>
        <dbReference type="EMBL" id="KKE81632.1"/>
    </source>
</evidence>
<dbReference type="RefSeq" id="WP_046357902.1">
    <property type="nucleotide sequence ID" value="NZ_AUXW01000182.1"/>
</dbReference>
<keyword evidence="4" id="KW-0732">Signal</keyword>
<evidence type="ECO:0000256" key="3">
    <source>
        <dbReference type="SAM" id="Phobius"/>
    </source>
</evidence>
<keyword evidence="3" id="KW-0472">Membrane</keyword>